<evidence type="ECO:0000313" key="2">
    <source>
        <dbReference type="Proteomes" id="UP000551709"/>
    </source>
</evidence>
<dbReference type="RefSeq" id="WP_166051786.1">
    <property type="nucleotide sequence ID" value="NZ_CP096251.1"/>
</dbReference>
<proteinExistence type="predicted"/>
<protein>
    <submittedName>
        <fullName evidence="1">Uncharacterized protein</fullName>
    </submittedName>
</protein>
<sequence length="70" mass="7856">MALSNAWAGRASASAERIYAHWAFNIYDYDDKGTLEIGFVPCPLHLPEERLIAGDASVRILMDRVEAHRP</sequence>
<accession>A0A8T5VH92</accession>
<dbReference type="AlphaFoldDB" id="A0A8T5VH92"/>
<organism evidence="1 2">
    <name type="scientific">Bradyrhizobium barranii subsp. apii</name>
    <dbReference type="NCBI Taxonomy" id="2819348"/>
    <lineage>
        <taxon>Bacteria</taxon>
        <taxon>Pseudomonadati</taxon>
        <taxon>Pseudomonadota</taxon>
        <taxon>Alphaproteobacteria</taxon>
        <taxon>Hyphomicrobiales</taxon>
        <taxon>Nitrobacteraceae</taxon>
        <taxon>Bradyrhizobium</taxon>
        <taxon>Bradyrhizobium barranii</taxon>
    </lineage>
</organism>
<name>A0A8T5VH92_9BRAD</name>
<dbReference type="EMBL" id="CP096255">
    <property type="protein sequence ID" value="UPT88809.1"/>
    <property type="molecule type" value="Genomic_DNA"/>
</dbReference>
<evidence type="ECO:0000313" key="1">
    <source>
        <dbReference type="EMBL" id="UPT88809.1"/>
    </source>
</evidence>
<gene>
    <name evidence="1" type="ORF">HAP41_0000007280</name>
</gene>
<reference evidence="1" key="2">
    <citation type="submission" date="2022-04" db="EMBL/GenBank/DDBJ databases">
        <authorList>
            <person name="Bromfield E.S.P."/>
            <person name="Cloutier S."/>
        </authorList>
    </citation>
    <scope>NUCLEOTIDE SEQUENCE</scope>
    <source>
        <strain evidence="1">1S5</strain>
    </source>
</reference>
<dbReference type="Proteomes" id="UP000551709">
    <property type="component" value="Chromosome"/>
</dbReference>
<reference evidence="1" key="1">
    <citation type="journal article" date="2017" name="Syst. Appl. Microbiol.">
        <title>Soybeans inoculated with root zone soils of Canadian native legumes harbour diverse and novel Bradyrhizobium spp. that possess agricultural potential.</title>
        <authorList>
            <person name="Bromfield E.S.P."/>
            <person name="Cloutier S."/>
            <person name="Tambong J.T."/>
            <person name="Tran Thi T.V."/>
        </authorList>
    </citation>
    <scope>NUCLEOTIDE SEQUENCE</scope>
    <source>
        <strain evidence="1">1S5</strain>
    </source>
</reference>